<dbReference type="STRING" id="686832.A0A0C2Y2D6"/>
<dbReference type="Proteomes" id="UP000053424">
    <property type="component" value="Unassembled WGS sequence"/>
</dbReference>
<evidence type="ECO:0000313" key="1">
    <source>
        <dbReference type="EMBL" id="KIM35252.1"/>
    </source>
</evidence>
<dbReference type="EMBL" id="KN831825">
    <property type="protein sequence ID" value="KIM35252.1"/>
    <property type="molecule type" value="Genomic_DNA"/>
</dbReference>
<protein>
    <submittedName>
        <fullName evidence="1">Uncharacterized protein</fullName>
    </submittedName>
</protein>
<organism evidence="1 2">
    <name type="scientific">Hebeloma cylindrosporum</name>
    <dbReference type="NCBI Taxonomy" id="76867"/>
    <lineage>
        <taxon>Eukaryota</taxon>
        <taxon>Fungi</taxon>
        <taxon>Dikarya</taxon>
        <taxon>Basidiomycota</taxon>
        <taxon>Agaricomycotina</taxon>
        <taxon>Agaricomycetes</taxon>
        <taxon>Agaricomycetidae</taxon>
        <taxon>Agaricales</taxon>
        <taxon>Agaricineae</taxon>
        <taxon>Hymenogastraceae</taxon>
        <taxon>Hebeloma</taxon>
    </lineage>
</organism>
<accession>A0A0C2Y2D6</accession>
<reference evidence="1 2" key="1">
    <citation type="submission" date="2014-04" db="EMBL/GenBank/DDBJ databases">
        <authorList>
            <consortium name="DOE Joint Genome Institute"/>
            <person name="Kuo A."/>
            <person name="Gay G."/>
            <person name="Dore J."/>
            <person name="Kohler A."/>
            <person name="Nagy L.G."/>
            <person name="Floudas D."/>
            <person name="Copeland A."/>
            <person name="Barry K.W."/>
            <person name="Cichocki N."/>
            <person name="Veneault-Fourrey C."/>
            <person name="LaButti K."/>
            <person name="Lindquist E.A."/>
            <person name="Lipzen A."/>
            <person name="Lundell T."/>
            <person name="Morin E."/>
            <person name="Murat C."/>
            <person name="Sun H."/>
            <person name="Tunlid A."/>
            <person name="Henrissat B."/>
            <person name="Grigoriev I.V."/>
            <person name="Hibbett D.S."/>
            <person name="Martin F."/>
            <person name="Nordberg H.P."/>
            <person name="Cantor M.N."/>
            <person name="Hua S.X."/>
        </authorList>
    </citation>
    <scope>NUCLEOTIDE SEQUENCE [LARGE SCALE GENOMIC DNA]</scope>
    <source>
        <strain evidence="2">h7</strain>
    </source>
</reference>
<gene>
    <name evidence="1" type="ORF">M413DRAFT_32608</name>
</gene>
<dbReference type="HOGENOM" id="CLU_156743_0_0_1"/>
<reference evidence="2" key="2">
    <citation type="submission" date="2015-01" db="EMBL/GenBank/DDBJ databases">
        <title>Evolutionary Origins and Diversification of the Mycorrhizal Mutualists.</title>
        <authorList>
            <consortium name="DOE Joint Genome Institute"/>
            <consortium name="Mycorrhizal Genomics Consortium"/>
            <person name="Kohler A."/>
            <person name="Kuo A."/>
            <person name="Nagy L.G."/>
            <person name="Floudas D."/>
            <person name="Copeland A."/>
            <person name="Barry K.W."/>
            <person name="Cichocki N."/>
            <person name="Veneault-Fourrey C."/>
            <person name="LaButti K."/>
            <person name="Lindquist E.A."/>
            <person name="Lipzen A."/>
            <person name="Lundell T."/>
            <person name="Morin E."/>
            <person name="Murat C."/>
            <person name="Riley R."/>
            <person name="Ohm R."/>
            <person name="Sun H."/>
            <person name="Tunlid A."/>
            <person name="Henrissat B."/>
            <person name="Grigoriev I.V."/>
            <person name="Hibbett D.S."/>
            <person name="Martin F."/>
        </authorList>
    </citation>
    <scope>NUCLEOTIDE SEQUENCE [LARGE SCALE GENOMIC DNA]</scope>
    <source>
        <strain evidence="2">h7</strain>
    </source>
</reference>
<dbReference type="AlphaFoldDB" id="A0A0C2Y2D6"/>
<evidence type="ECO:0000313" key="2">
    <source>
        <dbReference type="Proteomes" id="UP000053424"/>
    </source>
</evidence>
<keyword evidence="2" id="KW-1185">Reference proteome</keyword>
<proteinExistence type="predicted"/>
<dbReference type="OrthoDB" id="3515175at2759"/>
<sequence>MGQRHQAFIIARVVPSGSPPKGAYYRCVGALHHQWCYGRLPLKAATRFMTLIKQEDNALIIREELRAMDGLYRLYGPIPDVPCPFTYFLFESAWSTDLSKEEDSYNSNVMTLKAGEGSKQGVNNDGITIIDVTDPANPSYHIVMLQCFI</sequence>
<name>A0A0C2Y2D6_HEBCY</name>